<dbReference type="Pfam" id="PF08100">
    <property type="entry name" value="Dimerisation"/>
    <property type="match status" value="1"/>
</dbReference>
<keyword evidence="1" id="KW-0489">Methyltransferase</keyword>
<evidence type="ECO:0000259" key="6">
    <source>
        <dbReference type="Pfam" id="PF08100"/>
    </source>
</evidence>
<dbReference type="Gene3D" id="3.40.50.150">
    <property type="entry name" value="Vaccinia Virus protein VP39"/>
    <property type="match status" value="1"/>
</dbReference>
<dbReference type="Gene3D" id="1.10.10.10">
    <property type="entry name" value="Winged helix-like DNA-binding domain superfamily/Winged helix DNA-binding domain"/>
    <property type="match status" value="1"/>
</dbReference>
<evidence type="ECO:0000256" key="2">
    <source>
        <dbReference type="ARBA" id="ARBA00022679"/>
    </source>
</evidence>
<dbReference type="PANTHER" id="PTHR43712:SF2">
    <property type="entry name" value="O-METHYLTRANSFERASE CICE"/>
    <property type="match status" value="1"/>
</dbReference>
<name>A0ABP7CWC7_9MICC</name>
<feature type="region of interest" description="Disordered" evidence="4">
    <location>
        <begin position="1"/>
        <end position="36"/>
    </location>
</feature>
<evidence type="ECO:0000313" key="7">
    <source>
        <dbReference type="EMBL" id="GAA3697351.1"/>
    </source>
</evidence>
<dbReference type="PANTHER" id="PTHR43712">
    <property type="entry name" value="PUTATIVE (AFU_ORTHOLOGUE AFUA_4G14580)-RELATED"/>
    <property type="match status" value="1"/>
</dbReference>
<evidence type="ECO:0000259" key="5">
    <source>
        <dbReference type="Pfam" id="PF00891"/>
    </source>
</evidence>
<sequence>MRSGSSLINPWIRTATTDHHPKGSTVTAATDPRTSTTSPEAIVDVAIGFMAAKQLFAASRIGLFSALGDGPLTAEELASATGTPAAQVRILADSMAAQHLLTRTDGNYALTPDSAAYLTGPRAELDLAPFLAFLGSISYDQWQGYDHTVDTNDAGTLALDDAGWADFMAGVMTYNELHARMFVRHFDVSEFSRVLDFGGLSPAFAVQAMTANPQLTTHFVVAPDFSDEVRQAVEAAGLGGRATIEAQATATASVAGSYDLVMLNHVAHRFTEAENLDIIRSARAAAAPGATLVMLDFYLDDDAAQRKIDALHAGEYYNIDGTVVYPQATVEQWFLDAGWEPVERIDLPGSPRLLVARTR</sequence>
<dbReference type="InterPro" id="IPR036388">
    <property type="entry name" value="WH-like_DNA-bd_sf"/>
</dbReference>
<evidence type="ECO:0000313" key="8">
    <source>
        <dbReference type="Proteomes" id="UP001500752"/>
    </source>
</evidence>
<dbReference type="Proteomes" id="UP001500752">
    <property type="component" value="Unassembled WGS sequence"/>
</dbReference>
<evidence type="ECO:0000256" key="1">
    <source>
        <dbReference type="ARBA" id="ARBA00022603"/>
    </source>
</evidence>
<dbReference type="InterPro" id="IPR016461">
    <property type="entry name" value="COMT-like"/>
</dbReference>
<organism evidence="7 8">
    <name type="scientific">Arthrobacter ginkgonis</name>
    <dbReference type="NCBI Taxonomy" id="1630594"/>
    <lineage>
        <taxon>Bacteria</taxon>
        <taxon>Bacillati</taxon>
        <taxon>Actinomycetota</taxon>
        <taxon>Actinomycetes</taxon>
        <taxon>Micrococcales</taxon>
        <taxon>Micrococcaceae</taxon>
        <taxon>Arthrobacter</taxon>
    </lineage>
</organism>
<evidence type="ECO:0000256" key="3">
    <source>
        <dbReference type="ARBA" id="ARBA00022691"/>
    </source>
</evidence>
<reference evidence="8" key="1">
    <citation type="journal article" date="2019" name="Int. J. Syst. Evol. Microbiol.">
        <title>The Global Catalogue of Microorganisms (GCM) 10K type strain sequencing project: providing services to taxonomists for standard genome sequencing and annotation.</title>
        <authorList>
            <consortium name="The Broad Institute Genomics Platform"/>
            <consortium name="The Broad Institute Genome Sequencing Center for Infectious Disease"/>
            <person name="Wu L."/>
            <person name="Ma J."/>
        </authorList>
    </citation>
    <scope>NUCLEOTIDE SEQUENCE [LARGE SCALE GENOMIC DNA]</scope>
    <source>
        <strain evidence="8">JCM 30742</strain>
    </source>
</reference>
<keyword evidence="2" id="KW-0808">Transferase</keyword>
<comment type="caution">
    <text evidence="7">The sequence shown here is derived from an EMBL/GenBank/DDBJ whole genome shotgun (WGS) entry which is preliminary data.</text>
</comment>
<proteinExistence type="predicted"/>
<protein>
    <recommendedName>
        <fullName evidence="9">Polyketide biosynthesis methyltransferase</fullName>
    </recommendedName>
</protein>
<dbReference type="SUPFAM" id="SSF53335">
    <property type="entry name" value="S-adenosyl-L-methionine-dependent methyltransferases"/>
    <property type="match status" value="1"/>
</dbReference>
<feature type="domain" description="O-methyltransferase dimerisation" evidence="6">
    <location>
        <begin position="45"/>
        <end position="119"/>
    </location>
</feature>
<dbReference type="InterPro" id="IPR012967">
    <property type="entry name" value="COMT_dimerisation"/>
</dbReference>
<evidence type="ECO:0000256" key="4">
    <source>
        <dbReference type="SAM" id="MobiDB-lite"/>
    </source>
</evidence>
<dbReference type="InterPro" id="IPR036390">
    <property type="entry name" value="WH_DNA-bd_sf"/>
</dbReference>
<dbReference type="Pfam" id="PF00891">
    <property type="entry name" value="Methyltransf_2"/>
    <property type="match status" value="1"/>
</dbReference>
<dbReference type="EMBL" id="BAABEO010000025">
    <property type="protein sequence ID" value="GAA3697351.1"/>
    <property type="molecule type" value="Genomic_DNA"/>
</dbReference>
<dbReference type="PROSITE" id="PS51683">
    <property type="entry name" value="SAM_OMT_II"/>
    <property type="match status" value="1"/>
</dbReference>
<feature type="domain" description="O-methyltransferase C-terminal" evidence="5">
    <location>
        <begin position="162"/>
        <end position="306"/>
    </location>
</feature>
<dbReference type="SUPFAM" id="SSF46785">
    <property type="entry name" value="Winged helix' DNA-binding domain"/>
    <property type="match status" value="1"/>
</dbReference>
<gene>
    <name evidence="7" type="ORF">GCM10023081_37880</name>
</gene>
<keyword evidence="3" id="KW-0949">S-adenosyl-L-methionine</keyword>
<feature type="compositionally biased region" description="Polar residues" evidence="4">
    <location>
        <begin position="24"/>
        <end position="36"/>
    </location>
</feature>
<evidence type="ECO:0008006" key="9">
    <source>
        <dbReference type="Google" id="ProtNLM"/>
    </source>
</evidence>
<dbReference type="InterPro" id="IPR001077">
    <property type="entry name" value="COMT_C"/>
</dbReference>
<accession>A0ABP7CWC7</accession>
<dbReference type="InterPro" id="IPR029063">
    <property type="entry name" value="SAM-dependent_MTases_sf"/>
</dbReference>
<keyword evidence="8" id="KW-1185">Reference proteome</keyword>